<dbReference type="Proteomes" id="UP000886998">
    <property type="component" value="Unassembled WGS sequence"/>
</dbReference>
<dbReference type="AlphaFoldDB" id="A0A8X7C7W5"/>
<evidence type="ECO:0000313" key="2">
    <source>
        <dbReference type="EMBL" id="GFY60991.1"/>
    </source>
</evidence>
<feature type="region of interest" description="Disordered" evidence="1">
    <location>
        <begin position="67"/>
        <end position="94"/>
    </location>
</feature>
<feature type="compositionally biased region" description="Basic residues" evidence="1">
    <location>
        <begin position="68"/>
        <end position="77"/>
    </location>
</feature>
<sequence length="94" mass="10640">MQEDLRLVFHPSLLPLSSRSDPATYCACPPDDEGYIKFSTGIAQEVFLSFQVLKVPTTLLFENEIRSSHRSRRRKPCRGSAKDEASSFLPPRRG</sequence>
<evidence type="ECO:0000313" key="3">
    <source>
        <dbReference type="Proteomes" id="UP000886998"/>
    </source>
</evidence>
<keyword evidence="3" id="KW-1185">Reference proteome</keyword>
<proteinExistence type="predicted"/>
<reference evidence="2" key="1">
    <citation type="submission" date="2020-08" db="EMBL/GenBank/DDBJ databases">
        <title>Multicomponent nature underlies the extraordinary mechanical properties of spider dragline silk.</title>
        <authorList>
            <person name="Kono N."/>
            <person name="Nakamura H."/>
            <person name="Mori M."/>
            <person name="Yoshida Y."/>
            <person name="Ohtoshi R."/>
            <person name="Malay A.D."/>
            <person name="Moran D.A.P."/>
            <person name="Tomita M."/>
            <person name="Numata K."/>
            <person name="Arakawa K."/>
        </authorList>
    </citation>
    <scope>NUCLEOTIDE SEQUENCE</scope>
</reference>
<name>A0A8X7C7W5_9ARAC</name>
<evidence type="ECO:0000256" key="1">
    <source>
        <dbReference type="SAM" id="MobiDB-lite"/>
    </source>
</evidence>
<accession>A0A8X7C7W5</accession>
<comment type="caution">
    <text evidence="2">The sequence shown here is derived from an EMBL/GenBank/DDBJ whole genome shotgun (WGS) entry which is preliminary data.</text>
</comment>
<protein>
    <submittedName>
        <fullName evidence="2">Uncharacterized protein</fullName>
    </submittedName>
</protein>
<dbReference type="EMBL" id="BMAV01013362">
    <property type="protein sequence ID" value="GFY60991.1"/>
    <property type="molecule type" value="Genomic_DNA"/>
</dbReference>
<organism evidence="2 3">
    <name type="scientific">Trichonephila inaurata madagascariensis</name>
    <dbReference type="NCBI Taxonomy" id="2747483"/>
    <lineage>
        <taxon>Eukaryota</taxon>
        <taxon>Metazoa</taxon>
        <taxon>Ecdysozoa</taxon>
        <taxon>Arthropoda</taxon>
        <taxon>Chelicerata</taxon>
        <taxon>Arachnida</taxon>
        <taxon>Araneae</taxon>
        <taxon>Araneomorphae</taxon>
        <taxon>Entelegynae</taxon>
        <taxon>Araneoidea</taxon>
        <taxon>Nephilidae</taxon>
        <taxon>Trichonephila</taxon>
        <taxon>Trichonephila inaurata</taxon>
    </lineage>
</organism>
<gene>
    <name evidence="2" type="ORF">TNIN_154121</name>
</gene>